<dbReference type="InterPro" id="IPR002937">
    <property type="entry name" value="Amino_oxidase"/>
</dbReference>
<gene>
    <name evidence="2" type="ORF">FDP22_07580</name>
</gene>
<name>A0A5B8FWU8_9RHOB</name>
<evidence type="ECO:0000313" key="2">
    <source>
        <dbReference type="EMBL" id="QDL91660.1"/>
    </source>
</evidence>
<dbReference type="Gene3D" id="3.50.50.60">
    <property type="entry name" value="FAD/NAD(P)-binding domain"/>
    <property type="match status" value="1"/>
</dbReference>
<dbReference type="PANTHER" id="PTHR42923">
    <property type="entry name" value="PROTOPORPHYRINOGEN OXIDASE"/>
    <property type="match status" value="1"/>
</dbReference>
<sequence>MATLSERRMNPLKIAVIGSGISGLSAAWLLARRHQVTLYETEGRFGGHANTVDVETPEGPVPVDTGFIVFNEQNYPNLTALFALLGVESRQTQMSFAFSASGGRYEYAGSGAGGFFGQRRNLFSTAHWRLLSDVNRFFRTAASRIDGYGDDVPLGTFLTRERYGESFVKRHILPMGAAIWSTAASEMLAFPARSFIDFYGNHGLLRFRNRPAWRSVSGGSRAYVRRLLGGAGIELQPANAVRRVVRHPGFVQVTDGRGTERPFDHAVIATHADQALRLVDAPDAREGAVLGAFSYQDNTAVLHRDARWMPRRRRLWSAWNYMAGGPGGQEGLCVTYWMNRLQGLDSPVGHFVTLNPWEEIHPKAVDARFTYRHPVFDAAALAAQRQIWALQGTRRTWFCGSYAGHGFHEDGLQSGLAVAEQLGGLRRPWQVANPSGRITLAPAARMDTAV</sequence>
<dbReference type="AlphaFoldDB" id="A0A5B8FWU8"/>
<proteinExistence type="predicted"/>
<dbReference type="Pfam" id="PF01593">
    <property type="entry name" value="Amino_oxidase"/>
    <property type="match status" value="1"/>
</dbReference>
<dbReference type="Proteomes" id="UP000305888">
    <property type="component" value="Chromosome"/>
</dbReference>
<dbReference type="Gene3D" id="1.10.405.20">
    <property type="match status" value="1"/>
</dbReference>
<dbReference type="Gene3D" id="3.30.70.1990">
    <property type="match status" value="1"/>
</dbReference>
<dbReference type="EMBL" id="CP040818">
    <property type="protein sequence ID" value="QDL91660.1"/>
    <property type="molecule type" value="Genomic_DNA"/>
</dbReference>
<dbReference type="OrthoDB" id="20837at2"/>
<organism evidence="2 3">
    <name type="scientific">Paroceanicella profunda</name>
    <dbReference type="NCBI Taxonomy" id="2579971"/>
    <lineage>
        <taxon>Bacteria</taxon>
        <taxon>Pseudomonadati</taxon>
        <taxon>Pseudomonadota</taxon>
        <taxon>Alphaproteobacteria</taxon>
        <taxon>Rhodobacterales</taxon>
        <taxon>Paracoccaceae</taxon>
        <taxon>Paroceanicella</taxon>
    </lineage>
</organism>
<dbReference type="InterPro" id="IPR050464">
    <property type="entry name" value="Zeta_carotene_desat/Oxidored"/>
</dbReference>
<dbReference type="SUPFAM" id="SSF51905">
    <property type="entry name" value="FAD/NAD(P)-binding domain"/>
    <property type="match status" value="1"/>
</dbReference>
<dbReference type="GO" id="GO:0016491">
    <property type="term" value="F:oxidoreductase activity"/>
    <property type="evidence" value="ECO:0007669"/>
    <property type="project" value="InterPro"/>
</dbReference>
<dbReference type="PANTHER" id="PTHR42923:SF17">
    <property type="entry name" value="AMINE OXIDASE DOMAIN-CONTAINING PROTEIN"/>
    <property type="match status" value="1"/>
</dbReference>
<evidence type="ECO:0000259" key="1">
    <source>
        <dbReference type="Pfam" id="PF01593"/>
    </source>
</evidence>
<feature type="domain" description="Amine oxidase" evidence="1">
    <location>
        <begin position="21"/>
        <end position="276"/>
    </location>
</feature>
<dbReference type="KEGG" id="ppru:FDP22_07580"/>
<keyword evidence="3" id="KW-1185">Reference proteome</keyword>
<reference evidence="2 3" key="1">
    <citation type="submission" date="2019-06" db="EMBL/GenBank/DDBJ databases">
        <title>Genome sequence of Rhodobacteraceae bacterium D4M1.</title>
        <authorList>
            <person name="Cao J."/>
        </authorList>
    </citation>
    <scope>NUCLEOTIDE SEQUENCE [LARGE SCALE GENOMIC DNA]</scope>
    <source>
        <strain evidence="2 3">D4M1</strain>
    </source>
</reference>
<evidence type="ECO:0000313" key="3">
    <source>
        <dbReference type="Proteomes" id="UP000305888"/>
    </source>
</evidence>
<accession>A0A5B8FWU8</accession>
<dbReference type="InterPro" id="IPR036188">
    <property type="entry name" value="FAD/NAD-bd_sf"/>
</dbReference>
<protein>
    <submittedName>
        <fullName evidence="2">FAD-dependent oxidoreductase</fullName>
    </submittedName>
</protein>